<organism evidence="1 2">
    <name type="scientific">Candidatus Nitrosocosmicus oleophilus</name>
    <dbReference type="NCBI Taxonomy" id="1353260"/>
    <lineage>
        <taxon>Archaea</taxon>
        <taxon>Nitrososphaerota</taxon>
        <taxon>Nitrososphaeria</taxon>
        <taxon>Nitrososphaerales</taxon>
        <taxon>Nitrososphaeraceae</taxon>
        <taxon>Candidatus Nitrosocosmicus</taxon>
    </lineage>
</organism>
<proteinExistence type="predicted"/>
<name>A0A654LZ04_9ARCH</name>
<dbReference type="KEGG" id="taa:NMY3_02015"/>
<reference evidence="2" key="1">
    <citation type="submission" date="2015-10" db="EMBL/GenBank/DDBJ databases">
        <title>Niche specialization of a soil ammonia-oxidizing archaeon, Candidatus Nitrosocosmicus oleophilus.</title>
        <authorList>
            <person name="Jung M.-Y."/>
            <person name="Rhee S.-K."/>
        </authorList>
    </citation>
    <scope>NUCLEOTIDE SEQUENCE [LARGE SCALE GENOMIC DNA]</scope>
    <source>
        <strain evidence="2">MY3</strain>
    </source>
</reference>
<dbReference type="EMBL" id="CP012850">
    <property type="protein sequence ID" value="ALI36217.1"/>
    <property type="molecule type" value="Genomic_DNA"/>
</dbReference>
<evidence type="ECO:0000313" key="1">
    <source>
        <dbReference type="EMBL" id="ALI36217.1"/>
    </source>
</evidence>
<protein>
    <submittedName>
        <fullName evidence="1">Uncharacterized protein</fullName>
    </submittedName>
</protein>
<evidence type="ECO:0000313" key="2">
    <source>
        <dbReference type="Proteomes" id="UP000058925"/>
    </source>
</evidence>
<accession>A0A654LZ04</accession>
<gene>
    <name evidence="1" type="ORF">NMY3_02015</name>
</gene>
<sequence length="50" mass="5690">MMSALTTENQNANNIDLIFQYLVKRIHLAALIDIIRISVQVTYLNRGKGD</sequence>
<dbReference type="Proteomes" id="UP000058925">
    <property type="component" value="Chromosome"/>
</dbReference>
<keyword evidence="2" id="KW-1185">Reference proteome</keyword>
<dbReference type="AlphaFoldDB" id="A0A654LZ04"/>